<dbReference type="AlphaFoldDB" id="M7B150"/>
<gene>
    <name evidence="3" type="ORF">UY3_12105</name>
</gene>
<dbReference type="PANTHER" id="PTHR47595:SF1">
    <property type="entry name" value="MYB_SANT-LIKE DNA-BINDING DOMAIN-CONTAINING PROTEIN"/>
    <property type="match status" value="1"/>
</dbReference>
<dbReference type="Proteomes" id="UP000031443">
    <property type="component" value="Unassembled WGS sequence"/>
</dbReference>
<name>M7B150_CHEMY</name>
<keyword evidence="4" id="KW-1185">Reference proteome</keyword>
<evidence type="ECO:0000313" key="4">
    <source>
        <dbReference type="Proteomes" id="UP000031443"/>
    </source>
</evidence>
<dbReference type="EMBL" id="KB548573">
    <property type="protein sequence ID" value="EMP30769.1"/>
    <property type="molecule type" value="Genomic_DNA"/>
</dbReference>
<proteinExistence type="predicted"/>
<evidence type="ECO:0000313" key="3">
    <source>
        <dbReference type="EMBL" id="EMP30769.1"/>
    </source>
</evidence>
<evidence type="ECO:0000256" key="1">
    <source>
        <dbReference type="SAM" id="MobiDB-lite"/>
    </source>
</evidence>
<dbReference type="Gene3D" id="1.10.10.60">
    <property type="entry name" value="Homeodomain-like"/>
    <property type="match status" value="1"/>
</dbReference>
<reference evidence="4" key="1">
    <citation type="journal article" date="2013" name="Nat. Genet.">
        <title>The draft genomes of soft-shell turtle and green sea turtle yield insights into the development and evolution of the turtle-specific body plan.</title>
        <authorList>
            <person name="Wang Z."/>
            <person name="Pascual-Anaya J."/>
            <person name="Zadissa A."/>
            <person name="Li W."/>
            <person name="Niimura Y."/>
            <person name="Huang Z."/>
            <person name="Li C."/>
            <person name="White S."/>
            <person name="Xiong Z."/>
            <person name="Fang D."/>
            <person name="Wang B."/>
            <person name="Ming Y."/>
            <person name="Chen Y."/>
            <person name="Zheng Y."/>
            <person name="Kuraku S."/>
            <person name="Pignatelli M."/>
            <person name="Herrero J."/>
            <person name="Beal K."/>
            <person name="Nozawa M."/>
            <person name="Li Q."/>
            <person name="Wang J."/>
            <person name="Zhang H."/>
            <person name="Yu L."/>
            <person name="Shigenobu S."/>
            <person name="Wang J."/>
            <person name="Liu J."/>
            <person name="Flicek P."/>
            <person name="Searle S."/>
            <person name="Wang J."/>
            <person name="Kuratani S."/>
            <person name="Yin Y."/>
            <person name="Aken B."/>
            <person name="Zhang G."/>
            <person name="Irie N."/>
        </authorList>
    </citation>
    <scope>NUCLEOTIDE SEQUENCE [LARGE SCALE GENOMIC DNA]</scope>
</reference>
<feature type="region of interest" description="Disordered" evidence="1">
    <location>
        <begin position="111"/>
        <end position="155"/>
    </location>
</feature>
<dbReference type="InterPro" id="IPR044822">
    <property type="entry name" value="Myb_DNA-bind_4"/>
</dbReference>
<dbReference type="Pfam" id="PF13837">
    <property type="entry name" value="Myb_DNA-bind_4"/>
    <property type="match status" value="1"/>
</dbReference>
<dbReference type="PANTHER" id="PTHR47595">
    <property type="entry name" value="HEAT SHOCK 70 KDA PROTEIN 14"/>
    <property type="match status" value="1"/>
</dbReference>
<feature type="domain" description="Myb/SANT-like DNA-binding" evidence="2">
    <location>
        <begin position="20"/>
        <end position="108"/>
    </location>
</feature>
<feature type="compositionally biased region" description="Acidic residues" evidence="1">
    <location>
        <begin position="135"/>
        <end position="146"/>
    </location>
</feature>
<organism evidence="3 4">
    <name type="scientific">Chelonia mydas</name>
    <name type="common">Green sea-turtle</name>
    <name type="synonym">Chelonia agassizi</name>
    <dbReference type="NCBI Taxonomy" id="8469"/>
    <lineage>
        <taxon>Eukaryota</taxon>
        <taxon>Metazoa</taxon>
        <taxon>Chordata</taxon>
        <taxon>Craniata</taxon>
        <taxon>Vertebrata</taxon>
        <taxon>Euteleostomi</taxon>
        <taxon>Archelosauria</taxon>
        <taxon>Testudinata</taxon>
        <taxon>Testudines</taxon>
        <taxon>Cryptodira</taxon>
        <taxon>Durocryptodira</taxon>
        <taxon>Americhelydia</taxon>
        <taxon>Chelonioidea</taxon>
        <taxon>Cheloniidae</taxon>
        <taxon>Chelonia</taxon>
    </lineage>
</organism>
<sequence length="254" mass="29150">MQSPPAQETMQSQMRKRAPAWTNREVLDLITVWGEESVQAELRSKKRNANIFAKISWNMTDRGYSRDTQQCRVKIKELRQVYQKTREANRRSGSQPHTCRFYDELHAILGGDATTTPPPSVDTCKGGLSRSGKDDFEEEEEEEAEDSAQAASGESVLPGSQELFITLEPILSTPSHFWHAQIRRQKKRTRDDMFAKLMQSSCTDRAQLNARRKQWQSPGKHSVTAMRGKEDAMLKLMGEQTDMLRCLVDLMRER</sequence>
<dbReference type="FunFam" id="1.10.10.60:FF:000032">
    <property type="entry name" value="Zinc finger and SCAN domain-containing 20"/>
    <property type="match status" value="1"/>
</dbReference>
<accession>M7B150</accession>
<protein>
    <submittedName>
        <fullName evidence="3">Zinc finger and SCAN domain-containing protein 29</fullName>
    </submittedName>
</protein>
<evidence type="ECO:0000259" key="2">
    <source>
        <dbReference type="Pfam" id="PF13837"/>
    </source>
</evidence>